<keyword evidence="3 5" id="KW-1005">Bacterial flagellum biogenesis</keyword>
<dbReference type="Gene3D" id="2.60.40.4070">
    <property type="match status" value="1"/>
</dbReference>
<proteinExistence type="inferred from homology"/>
<evidence type="ECO:0000256" key="6">
    <source>
        <dbReference type="SAM" id="MobiDB-lite"/>
    </source>
</evidence>
<evidence type="ECO:0000313" key="8">
    <source>
        <dbReference type="EMBL" id="AGI70214.1"/>
    </source>
</evidence>
<organism evidence="8 9">
    <name type="scientific">Octadecabacter antarcticus 307</name>
    <dbReference type="NCBI Taxonomy" id="391626"/>
    <lineage>
        <taxon>Bacteria</taxon>
        <taxon>Pseudomonadati</taxon>
        <taxon>Pseudomonadota</taxon>
        <taxon>Alphaproteobacteria</taxon>
        <taxon>Rhodobacterales</taxon>
        <taxon>Roseobacteraceae</taxon>
        <taxon>Octadecabacter</taxon>
    </lineage>
</organism>
<reference evidence="8 9" key="1">
    <citation type="journal article" date="2013" name="PLoS ONE">
        <title>Poles Apart: Arctic and Antarctic Octadecabacter strains Share High Genome Plasticity and a New Type of Xanthorhodopsin.</title>
        <authorList>
            <person name="Vollmers J."/>
            <person name="Voget S."/>
            <person name="Dietrich S."/>
            <person name="Gollnow K."/>
            <person name="Smits M."/>
            <person name="Meyer K."/>
            <person name="Brinkhoff T."/>
            <person name="Simon M."/>
            <person name="Daniel R."/>
        </authorList>
    </citation>
    <scope>NUCLEOTIDE SEQUENCE [LARGE SCALE GENOMIC DNA]</scope>
    <source>
        <strain evidence="8 9">307</strain>
    </source>
</reference>
<evidence type="ECO:0000256" key="2">
    <source>
        <dbReference type="ARBA" id="ARBA00016013"/>
    </source>
</evidence>
<dbReference type="GO" id="GO:0044781">
    <property type="term" value="P:bacterial-type flagellum organization"/>
    <property type="evidence" value="ECO:0007669"/>
    <property type="project" value="UniProtKB-UniRule"/>
</dbReference>
<dbReference type="NCBIfam" id="NF009453">
    <property type="entry name" value="PRK12813.1"/>
    <property type="match status" value="1"/>
</dbReference>
<keyword evidence="9" id="KW-1185">Reference proteome</keyword>
<evidence type="ECO:0000259" key="7">
    <source>
        <dbReference type="Pfam" id="PF13860"/>
    </source>
</evidence>
<protein>
    <recommendedName>
        <fullName evidence="2 5">Basal-body rod modification protein FlgD</fullName>
    </recommendedName>
</protein>
<dbReference type="Pfam" id="PF03963">
    <property type="entry name" value="FlgD"/>
    <property type="match status" value="1"/>
</dbReference>
<comment type="function">
    <text evidence="4 5">Required for flagellar hook formation. May act as a scaffolding protein.</text>
</comment>
<feature type="region of interest" description="Disordered" evidence="6">
    <location>
        <begin position="1"/>
        <end position="23"/>
    </location>
</feature>
<sequence length="220" mass="23441">MEISPALTPVTQPSSAPQTETSKTVISSDFETFLKMLTVQMENQDPLNPTDSSEYAQQLATFSGVEQAVLTNDLLSALMVQMNTTGMAQMADWVGKEARATAPGHFDGSPITIAPNPAAAADKVELVVFDSDDNEVQRYDIPKSADPIEWAGTQADGTPFPSGLYQFQVVSSASGVPILTETADIYARVQEIRTENGQSILLLKGGVSVLASEVSALREG</sequence>
<dbReference type="OrthoDB" id="9785233at2"/>
<dbReference type="Pfam" id="PF13860">
    <property type="entry name" value="FlgD_ig"/>
    <property type="match status" value="1"/>
</dbReference>
<dbReference type="Proteomes" id="UP000005307">
    <property type="component" value="Chromosome"/>
</dbReference>
<dbReference type="eggNOG" id="COG1843">
    <property type="taxonomic scope" value="Bacteria"/>
</dbReference>
<dbReference type="STRING" id="391626.OAN307_c48730"/>
<gene>
    <name evidence="8" type="primary">flgD</name>
    <name evidence="8" type="ORF">OAN307_c48730</name>
</gene>
<evidence type="ECO:0000256" key="3">
    <source>
        <dbReference type="ARBA" id="ARBA00022795"/>
    </source>
</evidence>
<name>M9RC70_9RHOB</name>
<feature type="compositionally biased region" description="Polar residues" evidence="6">
    <location>
        <begin position="9"/>
        <end position="23"/>
    </location>
</feature>
<evidence type="ECO:0000313" key="9">
    <source>
        <dbReference type="Proteomes" id="UP000005307"/>
    </source>
</evidence>
<evidence type="ECO:0000256" key="4">
    <source>
        <dbReference type="ARBA" id="ARBA00024746"/>
    </source>
</evidence>
<dbReference type="InterPro" id="IPR005648">
    <property type="entry name" value="FlgD"/>
</dbReference>
<accession>M9RC70</accession>
<dbReference type="AlphaFoldDB" id="M9RC70"/>
<dbReference type="RefSeq" id="WP_015502097.1">
    <property type="nucleotide sequence ID" value="NC_020911.1"/>
</dbReference>
<comment type="similarity">
    <text evidence="1 5">Belongs to the FlgD family.</text>
</comment>
<evidence type="ECO:0000256" key="1">
    <source>
        <dbReference type="ARBA" id="ARBA00010577"/>
    </source>
</evidence>
<dbReference type="HOGENOM" id="CLU_047535_0_1_5"/>
<dbReference type="EMBL" id="CP003740">
    <property type="protein sequence ID" value="AGI70214.1"/>
    <property type="molecule type" value="Genomic_DNA"/>
</dbReference>
<evidence type="ECO:0000256" key="5">
    <source>
        <dbReference type="RuleBase" id="RU362076"/>
    </source>
</evidence>
<dbReference type="KEGG" id="oat:OAN307_c48730"/>
<dbReference type="InterPro" id="IPR025965">
    <property type="entry name" value="FlgD/Vpr_Ig-like"/>
</dbReference>
<feature type="domain" description="FlgD/Vpr Ig-like" evidence="7">
    <location>
        <begin position="107"/>
        <end position="173"/>
    </location>
</feature>